<evidence type="ECO:0000256" key="1">
    <source>
        <dbReference type="ARBA" id="ARBA00010211"/>
    </source>
</evidence>
<feature type="compositionally biased region" description="Polar residues" evidence="5">
    <location>
        <begin position="1947"/>
        <end position="1956"/>
    </location>
</feature>
<sequence>MDSDTKAPAATTASAEAAAPVPRTASTMDVDTATPSLPLPLGLETLRYPTASSCWLAILNIFGDALRPVGSDTCDVERICAKAAVALNMLCPAIDESLPAHDHIIVDKPDGRSVGDKDHENAFGDSGNKNHDYSVGDYVWEVWTVYLDAVRAIPGETRYADKKMVIEIYVGILDALRQLLRGVIRLWDREHRLWNDLPLFDEFMAESENGPWLADEPSDDAIRQFCNQSALRVQFSNMDMAPWEDYGMDPLRDALEGGETKGDEMENMAESNDSNDSSSNKGDIWTQRRKCDILAATTWLIYGSPKLLQLAQLSDSHNEQHGSSRFTYDDDDAVSPGPLFRAEHPDARHGMSGLRWRFWKVKLEALLLPHKVSTLPNDVRDAVACALAKMEQAEHERAEHDAALTRKFELQMEMELEEEKEKEMTKVTDIFELEKLRRFTSTSTELAILTIFRQALRSDVVPDVEKTSALAAAAINALCPPIGDTNNSQAASEVIETFLWELWTLYLEVARSVPHNAEHPGQATLIGILDALRLLPRGTVTIWNGEMELWSALPLLRAVVFDHSSGPWGVSPGVDVDDEAQREDDIRYWRNQNAFLARCLQEKLAMWDGYAVRAMEKALEGREEEEKEGGAMGEIGETGESGETGEVGLGDKTPKTLTTRQRCDLLAATTWAIHSSPALLDAADMYDVTPALGGGSGEDKTALDPGPRFRARVPDARAGLTTARWTFWKTEFQALLQSPDVIVTDDVREAVALAVERMEQAEAEKAEKEDDVFREWEAEMELAGDDGGKDGQEHLGQIDNKKVPDLGEALENGETVTAQVIEGDVFDGQVNTDRVLTIGTLLSPLRMDQVPIIRCMGLNYRDHAREANMPIPDTPVLFIKPRTALAGPAPARINIPAIAQDGTSDYEAELSFVISKTGRNIPTYRAFEYVLGYTASNDVSARAQQFKNSQWCFSKGLDASCPIGPVLVAERAVSNPHDLGIQAILNGEVVQDTNTSEMIFNIPAIISFLSQGTTLERGTIVMTGTGPGIGAMRSPTLSLQHGDEMRITIAEIGTLINRVHYERRKVKCDRTLPHCLVCIQTDQVCEYPLRPKKPGPKIDGGSAHGRTHASTARGDKWASRSSGSASDAEGQHDDDCGVNDTSDAVDTSHHSAVTSTASPPGSTTDEWTRRRRNSRLNISDLSFILHPSHDASTPDNDGDAVHGHNSGPGQQVDRPLSASPTATICPRLAPSPRASTPVQQAGRALGVSEAMLRASLRSYFANMVAINLFHRPSFGTKLRAVAAASPVQLHALLAAMAAYAARFLPETAGQAIHRQPQQPTIFPTEGIDTDCIDPTMTSLPEMNATPPAQTPLTTAATPMPPPPPPPATPEHFLDLARRFIAQALDDCGDDPPTLAILQASIICTHCELTRGVHGRAWRSLGMCVRLAYEMNLHLVDARSSLSLSSSASSWRDAEEKRRAWWAIWEMDVFASTIRRTPTAVDWTQMETLLPVDDTDWFAAASDDHSSDDHSNEARTNEKTKDETSGARTTETSGARTQQAPRSQSCFLELDPVRRWKALQASGNQSPKAWFLVINSLMKDARVISSPRGVRFHDDRQARTTATASSPRRKTRPAGPCSAQEARQTLETLANCVQCFVLALPVHLQYRNQCLGFGEGTPDVPVSVFAGMSRGSVRQLHCGIYNIYVMTQLTRLMIHRYEVFGAHAHAGTGQIHMPLTSSSSVLPYFEAADNILTIVNRSCDEHIRYINPFLLSTLWLAAAVQLVRRYVAVPRPGRGHRDQSDTGNANTATLIKSRFDVLYLTYKRGAAFWNDRTAMEQNLEALEAQLESDREGGEEIDEEGPEGEVGDNGDSEVDEESSHAKRRDSNRSYGEENDHQTKRARVTRATTKIAKENTNKWQKKGSTRGSGTGQASQSGRQTSHATDRPYASWTSTNQPQMSPTSLIPEPLQHTQPQSQHQVAFALAHPSLQAVHPKQQQLAPTPRSTYSDPTDASSAFTDGDMMNGAVGRTAGNTTGRQRRPTVSSVDCSFPFASPLGQNSTASANGYSPAILPENSTDAAQAQAQALLAFMQLSAGRYGGHHQAQGGRDSFVVDTPSSADVSSVPLSVISPTPFEPELGIDDMHLQQQESSEGGESNSLEWRGLDLPMDIHDLLSGFSTY</sequence>
<feature type="compositionally biased region" description="Low complexity" evidence="5">
    <location>
        <begin position="1345"/>
        <end position="1357"/>
    </location>
</feature>
<evidence type="ECO:0000313" key="8">
    <source>
        <dbReference type="Proteomes" id="UP000031575"/>
    </source>
</evidence>
<feature type="compositionally biased region" description="Polar residues" evidence="5">
    <location>
        <begin position="1972"/>
        <end position="1994"/>
    </location>
</feature>
<feature type="region of interest" description="Disordered" evidence="5">
    <location>
        <begin position="620"/>
        <end position="655"/>
    </location>
</feature>
<feature type="region of interest" description="Disordered" evidence="5">
    <location>
        <begin position="1"/>
        <end position="31"/>
    </location>
</feature>
<dbReference type="GO" id="GO:0006107">
    <property type="term" value="P:oxaloacetate metabolic process"/>
    <property type="evidence" value="ECO:0007669"/>
    <property type="project" value="UniProtKB-ARBA"/>
</dbReference>
<feature type="region of interest" description="Disordered" evidence="5">
    <location>
        <begin position="1824"/>
        <end position="1956"/>
    </location>
</feature>
<feature type="compositionally biased region" description="Acidic residues" evidence="5">
    <location>
        <begin position="1833"/>
        <end position="1854"/>
    </location>
</feature>
<dbReference type="InterPro" id="IPR011234">
    <property type="entry name" value="Fumarylacetoacetase-like_C"/>
</dbReference>
<dbReference type="SMART" id="SM00906">
    <property type="entry name" value="Fungal_trans"/>
    <property type="match status" value="1"/>
</dbReference>
<feature type="region of interest" description="Disordered" evidence="5">
    <location>
        <begin position="1500"/>
        <end position="1543"/>
    </location>
</feature>
<evidence type="ECO:0000256" key="3">
    <source>
        <dbReference type="ARBA" id="ARBA00023242"/>
    </source>
</evidence>
<dbReference type="InterPro" id="IPR036663">
    <property type="entry name" value="Fumarylacetoacetase_C_sf"/>
</dbReference>
<dbReference type="InterPro" id="IPR001138">
    <property type="entry name" value="Zn2Cys6_DnaBD"/>
</dbReference>
<dbReference type="EMBL" id="AWTV01000006">
    <property type="protein sequence ID" value="KIH93156.1"/>
    <property type="molecule type" value="Genomic_DNA"/>
</dbReference>
<feature type="compositionally biased region" description="Polar residues" evidence="5">
    <location>
        <begin position="1927"/>
        <end position="1940"/>
    </location>
</feature>
<feature type="compositionally biased region" description="Basic and acidic residues" evidence="5">
    <location>
        <begin position="252"/>
        <end position="264"/>
    </location>
</feature>
<feature type="domain" description="Xylanolytic transcriptional activator regulatory" evidence="6">
    <location>
        <begin position="1416"/>
        <end position="1496"/>
    </location>
</feature>
<protein>
    <recommendedName>
        <fullName evidence="6">Xylanolytic transcriptional activator regulatory domain-containing protein</fullName>
    </recommendedName>
</protein>
<feature type="compositionally biased region" description="Polar residues" evidence="5">
    <location>
        <begin position="1902"/>
        <end position="1919"/>
    </location>
</feature>
<keyword evidence="2" id="KW-0479">Metal-binding</keyword>
<comment type="caution">
    <text evidence="7">The sequence shown here is derived from an EMBL/GenBank/DDBJ whole genome shotgun (WGS) entry which is preliminary data.</text>
</comment>
<dbReference type="GeneID" id="63682151"/>
<evidence type="ECO:0000256" key="4">
    <source>
        <dbReference type="SAM" id="Coils"/>
    </source>
</evidence>
<feature type="region of interest" description="Disordered" evidence="5">
    <location>
        <begin position="1968"/>
        <end position="2023"/>
    </location>
</feature>
<dbReference type="GO" id="GO:0050163">
    <property type="term" value="F:oxaloacetate tautomerase activity"/>
    <property type="evidence" value="ECO:0007669"/>
    <property type="project" value="UniProtKB-ARBA"/>
</dbReference>
<dbReference type="HOGENOM" id="CLU_231690_0_0_1"/>
<dbReference type="InterPro" id="IPR007219">
    <property type="entry name" value="XnlR_reg_dom"/>
</dbReference>
<dbReference type="PANTHER" id="PTHR11820">
    <property type="entry name" value="ACYLPYRUVASE"/>
    <property type="match status" value="1"/>
</dbReference>
<gene>
    <name evidence="7" type="ORF">SPBR_09104</name>
</gene>
<feature type="region of interest" description="Disordered" evidence="5">
    <location>
        <begin position="1093"/>
        <end position="1169"/>
    </location>
</feature>
<dbReference type="GO" id="GO:0008270">
    <property type="term" value="F:zinc ion binding"/>
    <property type="evidence" value="ECO:0007669"/>
    <property type="project" value="InterPro"/>
</dbReference>
<evidence type="ECO:0000256" key="5">
    <source>
        <dbReference type="SAM" id="MobiDB-lite"/>
    </source>
</evidence>
<dbReference type="SUPFAM" id="SSF56529">
    <property type="entry name" value="FAH"/>
    <property type="match status" value="1"/>
</dbReference>
<evidence type="ECO:0000256" key="2">
    <source>
        <dbReference type="ARBA" id="ARBA00022723"/>
    </source>
</evidence>
<dbReference type="GO" id="GO:0000981">
    <property type="term" value="F:DNA-binding transcription factor activity, RNA polymerase II-specific"/>
    <property type="evidence" value="ECO:0007669"/>
    <property type="project" value="InterPro"/>
</dbReference>
<dbReference type="Pfam" id="PF12311">
    <property type="entry name" value="DUF3632"/>
    <property type="match status" value="2"/>
</dbReference>
<dbReference type="VEuPathDB" id="FungiDB:SPBR_09104"/>
<accession>A0A0C2IVL3</accession>
<dbReference type="Pfam" id="PF01557">
    <property type="entry name" value="FAA_hydrolase"/>
    <property type="match status" value="1"/>
</dbReference>
<dbReference type="GO" id="GO:0006351">
    <property type="term" value="P:DNA-templated transcription"/>
    <property type="evidence" value="ECO:0007669"/>
    <property type="project" value="InterPro"/>
</dbReference>
<dbReference type="Proteomes" id="UP000031575">
    <property type="component" value="Unassembled WGS sequence"/>
</dbReference>
<dbReference type="CDD" id="cd12148">
    <property type="entry name" value="fungal_TF_MHR"/>
    <property type="match status" value="1"/>
</dbReference>
<feature type="region of interest" description="Disordered" evidence="5">
    <location>
        <begin position="1186"/>
        <end position="1238"/>
    </location>
</feature>
<dbReference type="InterPro" id="IPR022085">
    <property type="entry name" value="OpdG"/>
</dbReference>
<dbReference type="OrthoDB" id="3862662at2759"/>
<proteinExistence type="inferred from homology"/>
<dbReference type="Gene3D" id="4.10.240.10">
    <property type="entry name" value="Zn(2)-C6 fungal-type DNA-binding domain"/>
    <property type="match status" value="1"/>
</dbReference>
<dbReference type="PANTHER" id="PTHR11820:SF112">
    <property type="entry name" value="FUMARYLACETOACETATE HYDROLASE FAMILY PROTEIN (AFU_ORTHOLOGUE AFUA_1G02370)-RELATED"/>
    <property type="match status" value="1"/>
</dbReference>
<dbReference type="CDD" id="cd00067">
    <property type="entry name" value="GAL4"/>
    <property type="match status" value="1"/>
</dbReference>
<dbReference type="GO" id="GO:0003677">
    <property type="term" value="F:DNA binding"/>
    <property type="evidence" value="ECO:0007669"/>
    <property type="project" value="InterPro"/>
</dbReference>
<keyword evidence="8" id="KW-1185">Reference proteome</keyword>
<reference evidence="7 8" key="1">
    <citation type="journal article" date="2014" name="BMC Genomics">
        <title>Comparative genomics of the major fungal agents of human and animal Sporotrichosis: Sporothrix schenckii and Sporothrix brasiliensis.</title>
        <authorList>
            <person name="Teixeira M.M."/>
            <person name="de Almeida L.G."/>
            <person name="Kubitschek-Barreira P."/>
            <person name="Alves F.L."/>
            <person name="Kioshima E.S."/>
            <person name="Abadio A.K."/>
            <person name="Fernandes L."/>
            <person name="Derengowski L.S."/>
            <person name="Ferreira K.S."/>
            <person name="Souza R.C."/>
            <person name="Ruiz J.C."/>
            <person name="de Andrade N.C."/>
            <person name="Paes H.C."/>
            <person name="Nicola A.M."/>
            <person name="Albuquerque P."/>
            <person name="Gerber A.L."/>
            <person name="Martins V.P."/>
            <person name="Peconick L.D."/>
            <person name="Neto A.V."/>
            <person name="Chaucanez C.B."/>
            <person name="Silva P.A."/>
            <person name="Cunha O.L."/>
            <person name="de Oliveira F.F."/>
            <person name="dos Santos T.C."/>
            <person name="Barros A.L."/>
            <person name="Soares M.A."/>
            <person name="de Oliveira L.M."/>
            <person name="Marini M.M."/>
            <person name="Villalobos-Duno H."/>
            <person name="Cunha M.M."/>
            <person name="de Hoog S."/>
            <person name="da Silveira J.F."/>
            <person name="Henrissat B."/>
            <person name="Nino-Vega G.A."/>
            <person name="Cisalpino P.S."/>
            <person name="Mora-Montes H.M."/>
            <person name="Almeida S.R."/>
            <person name="Stajich J.E."/>
            <person name="Lopes-Bezerra L.M."/>
            <person name="Vasconcelos A.T."/>
            <person name="Felipe M.S."/>
        </authorList>
    </citation>
    <scope>NUCLEOTIDE SEQUENCE [LARGE SCALE GENOMIC DNA]</scope>
    <source>
        <strain evidence="7 8">5110</strain>
    </source>
</reference>
<dbReference type="InterPro" id="IPR036864">
    <property type="entry name" value="Zn2-C6_fun-type_DNA-bd_sf"/>
</dbReference>
<keyword evidence="3" id="KW-0539">Nucleus</keyword>
<evidence type="ECO:0000313" key="7">
    <source>
        <dbReference type="EMBL" id="KIH93156.1"/>
    </source>
</evidence>
<evidence type="ECO:0000259" key="6">
    <source>
        <dbReference type="SMART" id="SM00906"/>
    </source>
</evidence>
<feature type="region of interest" description="Disordered" evidence="5">
    <location>
        <begin position="1590"/>
        <end position="1618"/>
    </location>
</feature>
<feature type="compositionally biased region" description="Low complexity" evidence="5">
    <location>
        <begin position="7"/>
        <end position="25"/>
    </location>
</feature>
<dbReference type="Gene3D" id="3.90.850.10">
    <property type="entry name" value="Fumarylacetoacetase-like, C-terminal domain"/>
    <property type="match status" value="1"/>
</dbReference>
<feature type="region of interest" description="Disordered" evidence="5">
    <location>
        <begin position="1345"/>
        <end position="1364"/>
    </location>
</feature>
<dbReference type="RefSeq" id="XP_040621166.1">
    <property type="nucleotide sequence ID" value="XM_040767230.1"/>
</dbReference>
<feature type="region of interest" description="Disordered" evidence="5">
    <location>
        <begin position="252"/>
        <end position="283"/>
    </location>
</feature>
<feature type="compositionally biased region" description="Polar residues" evidence="5">
    <location>
        <begin position="2008"/>
        <end position="2023"/>
    </location>
</feature>
<name>A0A0C2IVL3_9PEZI</name>
<feature type="compositionally biased region" description="Basic and acidic residues" evidence="5">
    <location>
        <begin position="1501"/>
        <end position="1524"/>
    </location>
</feature>
<keyword evidence="4" id="KW-0175">Coiled coil</keyword>
<feature type="compositionally biased region" description="Low complexity" evidence="5">
    <location>
        <begin position="271"/>
        <end position="280"/>
    </location>
</feature>
<comment type="similarity">
    <text evidence="1">Belongs to the FAH family.</text>
</comment>
<dbReference type="FunFam" id="3.90.850.10:FF:000002">
    <property type="entry name" value="2-hydroxyhepta-2,4-diene-1,7-dioate isomerase"/>
    <property type="match status" value="1"/>
</dbReference>
<feature type="compositionally biased region" description="Basic and acidic residues" evidence="5">
    <location>
        <begin position="1855"/>
        <end position="1876"/>
    </location>
</feature>
<organism evidence="7 8">
    <name type="scientific">Sporothrix brasiliensis 5110</name>
    <dbReference type="NCBI Taxonomy" id="1398154"/>
    <lineage>
        <taxon>Eukaryota</taxon>
        <taxon>Fungi</taxon>
        <taxon>Dikarya</taxon>
        <taxon>Ascomycota</taxon>
        <taxon>Pezizomycotina</taxon>
        <taxon>Sordariomycetes</taxon>
        <taxon>Sordariomycetidae</taxon>
        <taxon>Ophiostomatales</taxon>
        <taxon>Ophiostomataceae</taxon>
        <taxon>Sporothrix</taxon>
    </lineage>
</organism>
<feature type="coiled-coil region" evidence="4">
    <location>
        <begin position="744"/>
        <end position="771"/>
    </location>
</feature>
<feature type="compositionally biased region" description="Polar residues" evidence="5">
    <location>
        <begin position="1525"/>
        <end position="1543"/>
    </location>
</feature>
<dbReference type="Pfam" id="PF04082">
    <property type="entry name" value="Fungal_trans"/>
    <property type="match status" value="1"/>
</dbReference>